<proteinExistence type="predicted"/>
<feature type="compositionally biased region" description="Low complexity" evidence="1">
    <location>
        <begin position="278"/>
        <end position="291"/>
    </location>
</feature>
<feature type="region of interest" description="Disordered" evidence="1">
    <location>
        <begin position="248"/>
        <end position="301"/>
    </location>
</feature>
<accession>X8J7W2</accession>
<dbReference type="OrthoDB" id="3266683at2759"/>
<evidence type="ECO:0000256" key="1">
    <source>
        <dbReference type="SAM" id="MobiDB-lite"/>
    </source>
</evidence>
<name>X8J7W2_9AGAM</name>
<reference evidence="3" key="1">
    <citation type="journal article" date="2014" name="Genome Announc.">
        <title>Draft genome sequence of the plant-pathogenic soil fungus Rhizoctonia solani anastomosis group 3 strain Rhs1AP.</title>
        <authorList>
            <person name="Cubeta M.A."/>
            <person name="Thomas E."/>
            <person name="Dean R.A."/>
            <person name="Jabaji S."/>
            <person name="Neate S.M."/>
            <person name="Tavantzis S."/>
            <person name="Toda T."/>
            <person name="Vilgalys R."/>
            <person name="Bharathan N."/>
            <person name="Fedorova-Abrams N."/>
            <person name="Pakala S.B."/>
            <person name="Pakala S.M."/>
            <person name="Zafar N."/>
            <person name="Joardar V."/>
            <person name="Losada L."/>
            <person name="Nierman W.C."/>
        </authorList>
    </citation>
    <scope>NUCLEOTIDE SEQUENCE [LARGE SCALE GENOMIC DNA]</scope>
    <source>
        <strain evidence="3">AG-3</strain>
    </source>
</reference>
<protein>
    <submittedName>
        <fullName evidence="2">Uncharacterized protein</fullName>
    </submittedName>
</protein>
<comment type="caution">
    <text evidence="2">The sequence shown here is derived from an EMBL/GenBank/DDBJ whole genome shotgun (WGS) entry which is preliminary data.</text>
</comment>
<feature type="region of interest" description="Disordered" evidence="1">
    <location>
        <begin position="1"/>
        <end position="56"/>
    </location>
</feature>
<feature type="non-terminal residue" evidence="2">
    <location>
        <position position="381"/>
    </location>
</feature>
<evidence type="ECO:0000313" key="3">
    <source>
        <dbReference type="Proteomes" id="UP000030108"/>
    </source>
</evidence>
<organism evidence="2 3">
    <name type="scientific">Rhizoctonia solani AG-3 Rhs1AP</name>
    <dbReference type="NCBI Taxonomy" id="1086054"/>
    <lineage>
        <taxon>Eukaryota</taxon>
        <taxon>Fungi</taxon>
        <taxon>Dikarya</taxon>
        <taxon>Basidiomycota</taxon>
        <taxon>Agaricomycotina</taxon>
        <taxon>Agaricomycetes</taxon>
        <taxon>Cantharellales</taxon>
        <taxon>Ceratobasidiaceae</taxon>
        <taxon>Rhizoctonia</taxon>
    </lineage>
</organism>
<feature type="region of interest" description="Disordered" evidence="1">
    <location>
        <begin position="314"/>
        <end position="337"/>
    </location>
</feature>
<dbReference type="AlphaFoldDB" id="X8J7W2"/>
<sequence>MPPRKRKSESNLPAATENTPKRAKNTSADRSKKSKKREPSPPPPSSSPEPEEDIKPRNDHIDWQFEYEGNNLSALLLTEIEDNNAHRQILGFNTNGATIAKTTGDTQVKHHRTLARKVLFNHPSGKWANEPIERLATAVKNHINSLKSQYRMHRNALSETGQGIGSQAEVTVGSKLAGAFDEILKKFPQYWRMRDLLFQNPTFEPQLTLNGSSTVDVTTILATRVSDLEDEPELGDDNGSVTWDIEANAPGEPDSEVSVKPETGTVKPESVTTKMVQKSKSTIKPPSISTPNRSLPNKKTSGAVAEIAASLGADRDMRKQVAERESKERTERDRHKADQRVEIERLRLAADAAKQERSMLINWLWLTDRMGLWSGSYRWHL</sequence>
<dbReference type="EMBL" id="JATN01000322">
    <property type="protein sequence ID" value="EUC57649.1"/>
    <property type="molecule type" value="Genomic_DNA"/>
</dbReference>
<evidence type="ECO:0000313" key="2">
    <source>
        <dbReference type="EMBL" id="EUC57649.1"/>
    </source>
</evidence>
<dbReference type="Proteomes" id="UP000030108">
    <property type="component" value="Unassembled WGS sequence"/>
</dbReference>
<gene>
    <name evidence="2" type="ORF">RSOL_227020</name>
</gene>